<name>A0A1G2BY43_9BACT</name>
<evidence type="ECO:0000313" key="3">
    <source>
        <dbReference type="Proteomes" id="UP000177626"/>
    </source>
</evidence>
<keyword evidence="1" id="KW-0812">Transmembrane</keyword>
<reference evidence="2 3" key="1">
    <citation type="journal article" date="2016" name="Nat. Commun.">
        <title>Thousands of microbial genomes shed light on interconnected biogeochemical processes in an aquifer system.</title>
        <authorList>
            <person name="Anantharaman K."/>
            <person name="Brown C.T."/>
            <person name="Hug L.A."/>
            <person name="Sharon I."/>
            <person name="Castelle C.J."/>
            <person name="Probst A.J."/>
            <person name="Thomas B.C."/>
            <person name="Singh A."/>
            <person name="Wilkins M.J."/>
            <person name="Karaoz U."/>
            <person name="Brodie E.L."/>
            <person name="Williams K.H."/>
            <person name="Hubbard S.S."/>
            <person name="Banfield J.F."/>
        </authorList>
    </citation>
    <scope>NUCLEOTIDE SEQUENCE [LARGE SCALE GENOMIC DNA]</scope>
</reference>
<organism evidence="2 3">
    <name type="scientific">Candidatus Komeilibacteria bacterium RIFOXYC1_FULL_37_11</name>
    <dbReference type="NCBI Taxonomy" id="1798555"/>
    <lineage>
        <taxon>Bacteria</taxon>
        <taxon>Candidatus Komeiliibacteriota</taxon>
    </lineage>
</organism>
<evidence type="ECO:0000313" key="2">
    <source>
        <dbReference type="EMBL" id="OGY94095.1"/>
    </source>
</evidence>
<feature type="transmembrane region" description="Helical" evidence="1">
    <location>
        <begin position="13"/>
        <end position="31"/>
    </location>
</feature>
<evidence type="ECO:0000256" key="1">
    <source>
        <dbReference type="SAM" id="Phobius"/>
    </source>
</evidence>
<feature type="transmembrane region" description="Helical" evidence="1">
    <location>
        <begin position="38"/>
        <end position="56"/>
    </location>
</feature>
<dbReference type="AlphaFoldDB" id="A0A1G2BY43"/>
<keyword evidence="1" id="KW-1133">Transmembrane helix</keyword>
<dbReference type="Proteomes" id="UP000177626">
    <property type="component" value="Unassembled WGS sequence"/>
</dbReference>
<sequence length="62" mass="6581">MDFDLPAMNGVNSTAKSVIILGPVISLYFLVKTMSSACISPLMIGDGITVWIFLSATSNLSQ</sequence>
<accession>A0A1G2BY43</accession>
<protein>
    <submittedName>
        <fullName evidence="2">Uncharacterized protein</fullName>
    </submittedName>
</protein>
<comment type="caution">
    <text evidence="2">The sequence shown here is derived from an EMBL/GenBank/DDBJ whole genome shotgun (WGS) entry which is preliminary data.</text>
</comment>
<keyword evidence="1" id="KW-0472">Membrane</keyword>
<gene>
    <name evidence="2" type="ORF">A2406_01370</name>
</gene>
<proteinExistence type="predicted"/>
<dbReference type="EMBL" id="MHKQ01000012">
    <property type="protein sequence ID" value="OGY94095.1"/>
    <property type="molecule type" value="Genomic_DNA"/>
</dbReference>